<keyword evidence="3" id="KW-1185">Reference proteome</keyword>
<dbReference type="PANTHER" id="PTHR38790">
    <property type="entry name" value="2EXR DOMAIN-CONTAINING PROTEIN-RELATED"/>
    <property type="match status" value="1"/>
</dbReference>
<feature type="compositionally biased region" description="Polar residues" evidence="1">
    <location>
        <begin position="457"/>
        <end position="467"/>
    </location>
</feature>
<reference evidence="2 3" key="1">
    <citation type="submission" date="2023-01" db="EMBL/GenBank/DDBJ databases">
        <title>Analysis of 21 Apiospora genomes using comparative genomics revels a genus with tremendous synthesis potential of carbohydrate active enzymes and secondary metabolites.</title>
        <authorList>
            <person name="Sorensen T."/>
        </authorList>
    </citation>
    <scope>NUCLEOTIDE SEQUENCE [LARGE SCALE GENOMIC DNA]</scope>
    <source>
        <strain evidence="2 3">CBS 20057</strain>
    </source>
</reference>
<accession>A0ABR1S4U8</accession>
<dbReference type="PANTHER" id="PTHR38790:SF4">
    <property type="entry name" value="2EXR DOMAIN-CONTAINING PROTEIN"/>
    <property type="match status" value="1"/>
</dbReference>
<evidence type="ECO:0000313" key="3">
    <source>
        <dbReference type="Proteomes" id="UP001396898"/>
    </source>
</evidence>
<organism evidence="2 3">
    <name type="scientific">Apiospora marii</name>
    <dbReference type="NCBI Taxonomy" id="335849"/>
    <lineage>
        <taxon>Eukaryota</taxon>
        <taxon>Fungi</taxon>
        <taxon>Dikarya</taxon>
        <taxon>Ascomycota</taxon>
        <taxon>Pezizomycotina</taxon>
        <taxon>Sordariomycetes</taxon>
        <taxon>Xylariomycetidae</taxon>
        <taxon>Amphisphaeriales</taxon>
        <taxon>Apiosporaceae</taxon>
        <taxon>Apiospora</taxon>
    </lineage>
</organism>
<feature type="region of interest" description="Disordered" evidence="1">
    <location>
        <begin position="445"/>
        <end position="467"/>
    </location>
</feature>
<feature type="compositionally biased region" description="Basic and acidic residues" evidence="1">
    <location>
        <begin position="445"/>
        <end position="456"/>
    </location>
</feature>
<evidence type="ECO:0000256" key="1">
    <source>
        <dbReference type="SAM" id="MobiDB-lite"/>
    </source>
</evidence>
<name>A0ABR1S4U8_9PEZI</name>
<dbReference type="EMBL" id="JAQQWI010000007">
    <property type="protein sequence ID" value="KAK8026844.1"/>
    <property type="molecule type" value="Genomic_DNA"/>
</dbReference>
<protein>
    <recommendedName>
        <fullName evidence="4">F-box domain-containing protein</fullName>
    </recommendedName>
</protein>
<evidence type="ECO:0000313" key="2">
    <source>
        <dbReference type="EMBL" id="KAK8026844.1"/>
    </source>
</evidence>
<comment type="caution">
    <text evidence="2">The sequence shown here is derived from an EMBL/GenBank/DDBJ whole genome shotgun (WGS) entry which is preliminary data.</text>
</comment>
<evidence type="ECO:0008006" key="4">
    <source>
        <dbReference type="Google" id="ProtNLM"/>
    </source>
</evidence>
<dbReference type="Proteomes" id="UP001396898">
    <property type="component" value="Unassembled WGS sequence"/>
</dbReference>
<gene>
    <name evidence="2" type="ORF">PG991_003900</name>
</gene>
<proteinExistence type="predicted"/>
<sequence>MPVSALDAPHPKKDVTQRNAGSSRLLKLPLEVRLIIYEYATEVDGDIRPRQVTPGSNKFILDLPSKLVVTQLARTCRMIYHDMQAKPVFYRVNHFVFLQRKALHVFLAAITPARRGSIRQITLYEHYHTVSGRRRIGQDGELLPLLQQCSDLRQLFLHEEEIDCFLEWLATMQQSNEFSFLNIPGFKITLDRRLIDLSGRGAFPGINGINDNILKVEIDTDWSPTTLKGNLAEMARQRFGATIMKIGAILSQKPAAVSEATSEQLMNSIAAAGIHFPGEDRVHLNRLGSGIGSVSSRTRQRCNTAMLNASSGTIERATGKYDAEGLLTAQFSIHDIRSVESGIECEISHSGEPKSWEPLHAVVTVSGIRQLQRVYKRKLRRLETGDNQVMESLPRPGDIVHVMDAYINDPGTRGHKLLQEAYRRNWAEIQATYDGLMKYWALRDNEEDPRSKETKTSRPVTRSQRKK</sequence>